<evidence type="ECO:0000256" key="3">
    <source>
        <dbReference type="ARBA" id="ARBA00022679"/>
    </source>
</evidence>
<dbReference type="Pfam" id="PF12169">
    <property type="entry name" value="DNA_pol3_gamma3"/>
    <property type="match status" value="1"/>
</dbReference>
<organism evidence="17 18">
    <name type="scientific">Microcystis flos-aquae Mf_WU_F_19750830_S460</name>
    <dbReference type="NCBI Taxonomy" id="2486237"/>
    <lineage>
        <taxon>Bacteria</taxon>
        <taxon>Bacillati</taxon>
        <taxon>Cyanobacteriota</taxon>
        <taxon>Cyanophyceae</taxon>
        <taxon>Oscillatoriophycideae</taxon>
        <taxon>Chroococcales</taxon>
        <taxon>Microcystaceae</taxon>
        <taxon>Microcystis</taxon>
    </lineage>
</organism>
<evidence type="ECO:0000313" key="18">
    <source>
        <dbReference type="Proteomes" id="UP000320730"/>
    </source>
</evidence>
<dbReference type="InterPro" id="IPR027417">
    <property type="entry name" value="P-loop_NTPase"/>
</dbReference>
<evidence type="ECO:0000313" key="17">
    <source>
        <dbReference type="EMBL" id="TRV20009.1"/>
    </source>
</evidence>
<keyword evidence="8" id="KW-0862">Zinc</keyword>
<keyword evidence="7" id="KW-0547">Nucleotide-binding</keyword>
<dbReference type="InterPro" id="IPR003587">
    <property type="entry name" value="Hint_dom_N"/>
</dbReference>
<dbReference type="PROSITE" id="PS50817">
    <property type="entry name" value="INTEIN_N_TER"/>
    <property type="match status" value="1"/>
</dbReference>
<dbReference type="InterPro" id="IPR008921">
    <property type="entry name" value="DNA_pol3_clamp-load_cplx_C"/>
</dbReference>
<reference evidence="17 18" key="1">
    <citation type="submission" date="2019-01" db="EMBL/GenBank/DDBJ databases">
        <title>Coherence of Microcystis species and biogeography revealed through population genomics.</title>
        <authorList>
            <person name="Perez-Carrascal O.M."/>
            <person name="Terrat Y."/>
            <person name="Giani A."/>
            <person name="Fortin N."/>
            <person name="Tromas N."/>
            <person name="Shapiro B.J."/>
        </authorList>
    </citation>
    <scope>NUCLEOTIDE SEQUENCE [LARGE SCALE GENOMIC DNA]</scope>
    <source>
        <strain evidence="17">Mf_WU_F_19750830_S460</strain>
    </source>
</reference>
<dbReference type="InterPro" id="IPR036844">
    <property type="entry name" value="Hint_dom_sf"/>
</dbReference>
<dbReference type="InterPro" id="IPR045085">
    <property type="entry name" value="HLD_clamp_pol_III_gamma_tau"/>
</dbReference>
<dbReference type="Proteomes" id="UP000320730">
    <property type="component" value="Unassembled WGS sequence"/>
</dbReference>
<evidence type="ECO:0000259" key="16">
    <source>
        <dbReference type="SMART" id="SM00382"/>
    </source>
</evidence>
<evidence type="ECO:0000256" key="12">
    <source>
        <dbReference type="ARBA" id="ARBA00049244"/>
    </source>
</evidence>
<dbReference type="Pfam" id="PF23007">
    <property type="entry name" value="DnaA_N-like_STI"/>
    <property type="match status" value="1"/>
</dbReference>
<dbReference type="SMART" id="SM00306">
    <property type="entry name" value="HintN"/>
    <property type="match status" value="1"/>
</dbReference>
<keyword evidence="10" id="KW-0239">DNA-directed DNA polymerase</keyword>
<dbReference type="InterPro" id="IPR054506">
    <property type="entry name" value="DnaA_N-like_STI"/>
</dbReference>
<dbReference type="FunFam" id="3.40.50.300:FF:000014">
    <property type="entry name" value="DNA polymerase III subunit gamma/tau"/>
    <property type="match status" value="1"/>
</dbReference>
<dbReference type="EMBL" id="SFAN01000122">
    <property type="protein sequence ID" value="TRV20009.1"/>
    <property type="molecule type" value="Genomic_DNA"/>
</dbReference>
<dbReference type="Pfam" id="PF13177">
    <property type="entry name" value="DNA_pol3_delta2"/>
    <property type="match status" value="2"/>
</dbReference>
<dbReference type="AlphaFoldDB" id="A0A552LIF4"/>
<evidence type="ECO:0000256" key="2">
    <source>
        <dbReference type="ARBA" id="ARBA00012417"/>
    </source>
</evidence>
<dbReference type="GO" id="GO:0005524">
    <property type="term" value="F:ATP binding"/>
    <property type="evidence" value="ECO:0007669"/>
    <property type="project" value="UniProtKB-KW"/>
</dbReference>
<evidence type="ECO:0000256" key="1">
    <source>
        <dbReference type="ARBA" id="ARBA00006360"/>
    </source>
</evidence>
<dbReference type="CDD" id="cd18137">
    <property type="entry name" value="HLD_clamp_pol_III_gamma_tau"/>
    <property type="match status" value="1"/>
</dbReference>
<dbReference type="InterPro" id="IPR012763">
    <property type="entry name" value="DNA_pol_III_sug/sutau_N"/>
</dbReference>
<evidence type="ECO:0000256" key="4">
    <source>
        <dbReference type="ARBA" id="ARBA00022695"/>
    </source>
</evidence>
<feature type="domain" description="Hint" evidence="14">
    <location>
        <begin position="238"/>
        <end position="283"/>
    </location>
</feature>
<proteinExistence type="inferred from homology"/>
<dbReference type="InterPro" id="IPR030934">
    <property type="entry name" value="Intein_C"/>
</dbReference>
<dbReference type="SUPFAM" id="SSF52540">
    <property type="entry name" value="P-loop containing nucleoside triphosphate hydrolases"/>
    <property type="match status" value="2"/>
</dbReference>
<protein>
    <recommendedName>
        <fullName evidence="2">DNA-directed DNA polymerase</fullName>
        <ecNumber evidence="2">2.7.7.7</ecNumber>
    </recommendedName>
</protein>
<dbReference type="GO" id="GO:0003677">
    <property type="term" value="F:DNA binding"/>
    <property type="evidence" value="ECO:0007669"/>
    <property type="project" value="InterPro"/>
</dbReference>
<dbReference type="SUPFAM" id="SSF51294">
    <property type="entry name" value="Hedgehog/intein (Hint) domain"/>
    <property type="match status" value="1"/>
</dbReference>
<accession>A0A552LIF4</accession>
<dbReference type="Gene3D" id="1.20.272.10">
    <property type="match status" value="1"/>
</dbReference>
<evidence type="ECO:0000256" key="5">
    <source>
        <dbReference type="ARBA" id="ARBA00022705"/>
    </source>
</evidence>
<dbReference type="SUPFAM" id="SSF48019">
    <property type="entry name" value="post-AAA+ oligomerization domain-like"/>
    <property type="match status" value="1"/>
</dbReference>
<keyword evidence="9" id="KW-0067">ATP-binding</keyword>
<evidence type="ECO:0000259" key="14">
    <source>
        <dbReference type="SMART" id="SM00305"/>
    </source>
</evidence>
<evidence type="ECO:0000256" key="10">
    <source>
        <dbReference type="ARBA" id="ARBA00022932"/>
    </source>
</evidence>
<feature type="region of interest" description="Disordered" evidence="13">
    <location>
        <begin position="657"/>
        <end position="677"/>
    </location>
</feature>
<dbReference type="EC" id="2.7.7.7" evidence="2"/>
<dbReference type="InterPro" id="IPR050238">
    <property type="entry name" value="DNA_Rep/Repair_Clamp_Loader"/>
</dbReference>
<dbReference type="InterPro" id="IPR022754">
    <property type="entry name" value="DNA_pol_III_gamma-3"/>
</dbReference>
<dbReference type="GO" id="GO:0046872">
    <property type="term" value="F:metal ion binding"/>
    <property type="evidence" value="ECO:0007669"/>
    <property type="project" value="UniProtKB-KW"/>
</dbReference>
<dbReference type="GO" id="GO:0003887">
    <property type="term" value="F:DNA-directed DNA polymerase activity"/>
    <property type="evidence" value="ECO:0007669"/>
    <property type="project" value="UniProtKB-KW"/>
</dbReference>
<keyword evidence="3" id="KW-0808">Transferase</keyword>
<evidence type="ECO:0000256" key="13">
    <source>
        <dbReference type="SAM" id="MobiDB-lite"/>
    </source>
</evidence>
<feature type="domain" description="Hint" evidence="15">
    <location>
        <begin position="128"/>
        <end position="222"/>
    </location>
</feature>
<keyword evidence="6" id="KW-0479">Metal-binding</keyword>
<dbReference type="CDD" id="cd00081">
    <property type="entry name" value="Hint"/>
    <property type="match status" value="1"/>
</dbReference>
<dbReference type="Pfam" id="PF07591">
    <property type="entry name" value="PT-HINT"/>
    <property type="match status" value="1"/>
</dbReference>
<gene>
    <name evidence="17" type="ORF">EWV40_14115</name>
</gene>
<evidence type="ECO:0000259" key="15">
    <source>
        <dbReference type="SMART" id="SM00306"/>
    </source>
</evidence>
<dbReference type="PANTHER" id="PTHR11669">
    <property type="entry name" value="REPLICATION FACTOR C / DNA POLYMERASE III GAMMA-TAU SUBUNIT"/>
    <property type="match status" value="1"/>
</dbReference>
<dbReference type="GO" id="GO:0006261">
    <property type="term" value="P:DNA-templated DNA replication"/>
    <property type="evidence" value="ECO:0007669"/>
    <property type="project" value="TreeGrafter"/>
</dbReference>
<dbReference type="InterPro" id="IPR003593">
    <property type="entry name" value="AAA+_ATPase"/>
</dbReference>
<keyword evidence="11" id="KW-0175">Coiled coil</keyword>
<dbReference type="InterPro" id="IPR003586">
    <property type="entry name" value="Hint_dom_C"/>
</dbReference>
<dbReference type="GO" id="GO:0009360">
    <property type="term" value="C:DNA polymerase III complex"/>
    <property type="evidence" value="ECO:0007669"/>
    <property type="project" value="InterPro"/>
</dbReference>
<comment type="similarity">
    <text evidence="1">Belongs to the DnaX/STICHEL family.</text>
</comment>
<dbReference type="NCBIfam" id="TIGR01445">
    <property type="entry name" value="intein_Nterm"/>
    <property type="match status" value="1"/>
</dbReference>
<keyword evidence="5" id="KW-0235">DNA replication</keyword>
<dbReference type="InterPro" id="IPR006141">
    <property type="entry name" value="Intein_N"/>
</dbReference>
<evidence type="ECO:0000256" key="7">
    <source>
        <dbReference type="ARBA" id="ARBA00022741"/>
    </source>
</evidence>
<sequence length="802" mass="88687">MTYEPLHHKYRPQTFADLVGQSAIATTLSNALISERIAPAYLFTGPRGTGKTSSARILAKSLNCLSSDHPTPIPCGKCSVCQAIANGSALDVIEIDAASNTGVDNIREIIERSQFAPVQCRYKVYVIDECLTGDSLVFTETGLIPINHPEILGKRVLSYNESSGEWEYKKVLRWLNRGVKATLTIQTRNRTINCTGNHLIRTEKAWIQAKNLKIGDQILSPVNVAAVQYTPSIIKSPQWLTNFEEVIGIQEGDTESVYDLEVEDNHNFVANGLLVHNCHMLSTAAFNALLKTLEEPPDRVIFVLATTDPQRVLPTIISRCQRFDYRRIALDAMVAHLQKIAQIEAIDINLEALTLVAQIANGGLRDAESLLDQLSLLAGTITAERVWDLVGAVPERDLLTLLKVIHSNIPDQVIEQCRHLMNRGKEPLIVLQNLAGFYLNLLLAKTAPNRPEMVAVTAPTWQELCKEARTWSLEEILRGQQLLKDSETQLKNTTQPRLWLEVTLLGLLPQAQVIPLVATTAPSRPQTSAERPPEVITAPAPVNEPIKPAVITPTTSVEVPKTEVKTVASDDNHEQIWQQVLEVMEPPTTRTLLRQHGSLFNMEESSAYLSISSEQLLKMARLRLTNIESAFEAVFQRRIKVHLQVGSATAAMAAEVSQSPAAKRQTPLETAPPPSITPENKVMTVVDITPVKEAIIEKKEAKITAARNPKTPSTELPQKILNFDSSLERLDQDVDVSEILAAAQKLAKSFDGEVVNMGYSLPENSAAETKVNKSVENMTIVRGRPDVNEILESLEEDEDLPF</sequence>
<dbReference type="Gene3D" id="2.170.16.10">
    <property type="entry name" value="Hedgehog/Intein (Hint) domain"/>
    <property type="match status" value="1"/>
</dbReference>
<comment type="caution">
    <text evidence="17">The sequence shown here is derived from an EMBL/GenBank/DDBJ whole genome shotgun (WGS) entry which is preliminary data.</text>
</comment>
<dbReference type="NCBIfam" id="TIGR02397">
    <property type="entry name" value="dnaX_nterm"/>
    <property type="match status" value="2"/>
</dbReference>
<name>A0A552LIF4_9CHRO</name>
<evidence type="ECO:0000256" key="11">
    <source>
        <dbReference type="ARBA" id="ARBA00023054"/>
    </source>
</evidence>
<dbReference type="Pfam" id="PF22608">
    <property type="entry name" value="DNAX_ATPase_lid"/>
    <property type="match status" value="1"/>
</dbReference>
<dbReference type="SMART" id="SM00305">
    <property type="entry name" value="HintC"/>
    <property type="match status" value="1"/>
</dbReference>
<dbReference type="FunFam" id="1.10.8.60:FF:000013">
    <property type="entry name" value="DNA polymerase III subunit gamma/tau"/>
    <property type="match status" value="1"/>
</dbReference>
<evidence type="ECO:0000256" key="8">
    <source>
        <dbReference type="ARBA" id="ARBA00022833"/>
    </source>
</evidence>
<dbReference type="FunFam" id="3.40.50.300:FF:004780">
    <property type="entry name" value="DNA polymerase III subunit"/>
    <property type="match status" value="1"/>
</dbReference>
<dbReference type="Gene3D" id="3.40.50.300">
    <property type="entry name" value="P-loop containing nucleotide triphosphate hydrolases"/>
    <property type="match status" value="2"/>
</dbReference>
<dbReference type="Gene3D" id="1.10.8.60">
    <property type="match status" value="1"/>
</dbReference>
<dbReference type="PROSITE" id="PS50818">
    <property type="entry name" value="INTEIN_C_TER"/>
    <property type="match status" value="1"/>
</dbReference>
<keyword evidence="4" id="KW-0548">Nucleotidyltransferase</keyword>
<dbReference type="NCBIfam" id="TIGR01443">
    <property type="entry name" value="intein_Cterm"/>
    <property type="match status" value="1"/>
</dbReference>
<feature type="domain" description="AAA+ ATPase" evidence="16">
    <location>
        <begin position="37"/>
        <end position="172"/>
    </location>
</feature>
<dbReference type="SMART" id="SM00382">
    <property type="entry name" value="AAA"/>
    <property type="match status" value="1"/>
</dbReference>
<dbReference type="PANTHER" id="PTHR11669:SF0">
    <property type="entry name" value="PROTEIN STICHEL-LIKE 2"/>
    <property type="match status" value="1"/>
</dbReference>
<dbReference type="GO" id="GO:0016539">
    <property type="term" value="P:intein-mediated protein splicing"/>
    <property type="evidence" value="ECO:0007669"/>
    <property type="project" value="InterPro"/>
</dbReference>
<evidence type="ECO:0000256" key="6">
    <source>
        <dbReference type="ARBA" id="ARBA00022723"/>
    </source>
</evidence>
<comment type="catalytic activity">
    <reaction evidence="12">
        <text>DNA(n) + a 2'-deoxyribonucleoside 5'-triphosphate = DNA(n+1) + diphosphate</text>
        <dbReference type="Rhea" id="RHEA:22508"/>
        <dbReference type="Rhea" id="RHEA-COMP:17339"/>
        <dbReference type="Rhea" id="RHEA-COMP:17340"/>
        <dbReference type="ChEBI" id="CHEBI:33019"/>
        <dbReference type="ChEBI" id="CHEBI:61560"/>
        <dbReference type="ChEBI" id="CHEBI:173112"/>
        <dbReference type="EC" id="2.7.7.7"/>
    </reaction>
</comment>
<evidence type="ECO:0000256" key="9">
    <source>
        <dbReference type="ARBA" id="ARBA00022840"/>
    </source>
</evidence>